<proteinExistence type="predicted"/>
<keyword evidence="2" id="KW-1185">Reference proteome</keyword>
<sequence length="188" mass="20881">MSTAHPTKLVKYAVNPDIVKPATVSFASCRHLLQPEIPSVTNGQERTGMNAIEQIPSARGRRRAHQAACLLDMTNEVPSPSDMEVNQYCVVQACYEAMEGQAATEGFSQRIHHENNSNPPRRIFYVSFIIPLKNVQTTSAEVSFPSDTTSIPDDIFTRICASIHQHRFHGQSVAHPKVRSDTYLVFSG</sequence>
<dbReference type="Proteomes" id="UP000790377">
    <property type="component" value="Unassembled WGS sequence"/>
</dbReference>
<reference evidence="1" key="1">
    <citation type="journal article" date="2021" name="New Phytol.">
        <title>Evolutionary innovations through gain and loss of genes in the ectomycorrhizal Boletales.</title>
        <authorList>
            <person name="Wu G."/>
            <person name="Miyauchi S."/>
            <person name="Morin E."/>
            <person name="Kuo A."/>
            <person name="Drula E."/>
            <person name="Varga T."/>
            <person name="Kohler A."/>
            <person name="Feng B."/>
            <person name="Cao Y."/>
            <person name="Lipzen A."/>
            <person name="Daum C."/>
            <person name="Hundley H."/>
            <person name="Pangilinan J."/>
            <person name="Johnson J."/>
            <person name="Barry K."/>
            <person name="LaButti K."/>
            <person name="Ng V."/>
            <person name="Ahrendt S."/>
            <person name="Min B."/>
            <person name="Choi I.G."/>
            <person name="Park H."/>
            <person name="Plett J.M."/>
            <person name="Magnuson J."/>
            <person name="Spatafora J.W."/>
            <person name="Nagy L.G."/>
            <person name="Henrissat B."/>
            <person name="Grigoriev I.V."/>
            <person name="Yang Z.L."/>
            <person name="Xu J."/>
            <person name="Martin F.M."/>
        </authorList>
    </citation>
    <scope>NUCLEOTIDE SEQUENCE</scope>
    <source>
        <strain evidence="1">ATCC 28755</strain>
    </source>
</reference>
<accession>A0ACB8AJ96</accession>
<comment type="caution">
    <text evidence="1">The sequence shown here is derived from an EMBL/GenBank/DDBJ whole genome shotgun (WGS) entry which is preliminary data.</text>
</comment>
<gene>
    <name evidence="1" type="ORF">BJ138DRAFT_1178146</name>
</gene>
<evidence type="ECO:0000313" key="1">
    <source>
        <dbReference type="EMBL" id="KAH7913287.1"/>
    </source>
</evidence>
<evidence type="ECO:0000313" key="2">
    <source>
        <dbReference type="Proteomes" id="UP000790377"/>
    </source>
</evidence>
<name>A0ACB8AJ96_9AGAM</name>
<dbReference type="EMBL" id="MU267633">
    <property type="protein sequence ID" value="KAH7913287.1"/>
    <property type="molecule type" value="Genomic_DNA"/>
</dbReference>
<protein>
    <submittedName>
        <fullName evidence="1">Uncharacterized protein</fullName>
    </submittedName>
</protein>
<organism evidence="1 2">
    <name type="scientific">Hygrophoropsis aurantiaca</name>
    <dbReference type="NCBI Taxonomy" id="72124"/>
    <lineage>
        <taxon>Eukaryota</taxon>
        <taxon>Fungi</taxon>
        <taxon>Dikarya</taxon>
        <taxon>Basidiomycota</taxon>
        <taxon>Agaricomycotina</taxon>
        <taxon>Agaricomycetes</taxon>
        <taxon>Agaricomycetidae</taxon>
        <taxon>Boletales</taxon>
        <taxon>Coniophorineae</taxon>
        <taxon>Hygrophoropsidaceae</taxon>
        <taxon>Hygrophoropsis</taxon>
    </lineage>
</organism>